<dbReference type="Pfam" id="PF00072">
    <property type="entry name" value="Response_reg"/>
    <property type="match status" value="1"/>
</dbReference>
<evidence type="ECO:0000256" key="2">
    <source>
        <dbReference type="ARBA" id="ARBA00023012"/>
    </source>
</evidence>
<keyword evidence="2" id="KW-0902">Two-component regulatory system</keyword>
<keyword evidence="5" id="KW-0804">Transcription</keyword>
<dbReference type="PROSITE" id="PS50043">
    <property type="entry name" value="HTH_LUXR_2"/>
    <property type="match status" value="1"/>
</dbReference>
<dbReference type="CDD" id="cd06170">
    <property type="entry name" value="LuxR_C_like"/>
    <property type="match status" value="1"/>
</dbReference>
<dbReference type="PROSITE" id="PS50110">
    <property type="entry name" value="RESPONSE_REGULATORY"/>
    <property type="match status" value="1"/>
</dbReference>
<organism evidence="9 10">
    <name type="scientific">Paenibacillus plantarum</name>
    <dbReference type="NCBI Taxonomy" id="2654975"/>
    <lineage>
        <taxon>Bacteria</taxon>
        <taxon>Bacillati</taxon>
        <taxon>Bacillota</taxon>
        <taxon>Bacilli</taxon>
        <taxon>Bacillales</taxon>
        <taxon>Paenibacillaceae</taxon>
        <taxon>Paenibacillus</taxon>
    </lineage>
</organism>
<evidence type="ECO:0000256" key="3">
    <source>
        <dbReference type="ARBA" id="ARBA00023015"/>
    </source>
</evidence>
<dbReference type="Proteomes" id="UP000653578">
    <property type="component" value="Unassembled WGS sequence"/>
</dbReference>
<reference evidence="9 10" key="1">
    <citation type="submission" date="2019-10" db="EMBL/GenBank/DDBJ databases">
        <title>Description of Paenibacillus humi sp. nov.</title>
        <authorList>
            <person name="Carlier A."/>
            <person name="Qi S."/>
        </authorList>
    </citation>
    <scope>NUCLEOTIDE SEQUENCE [LARGE SCALE GENOMIC DNA]</scope>
    <source>
        <strain evidence="9 10">LMG 31461</strain>
    </source>
</reference>
<keyword evidence="1 6" id="KW-0597">Phosphoprotein</keyword>
<dbReference type="SMART" id="SM00448">
    <property type="entry name" value="REC"/>
    <property type="match status" value="1"/>
</dbReference>
<feature type="domain" description="Response regulatory" evidence="8">
    <location>
        <begin position="2"/>
        <end position="116"/>
    </location>
</feature>
<dbReference type="InterPro" id="IPR036388">
    <property type="entry name" value="WH-like_DNA-bd_sf"/>
</dbReference>
<evidence type="ECO:0000256" key="4">
    <source>
        <dbReference type="ARBA" id="ARBA00023125"/>
    </source>
</evidence>
<dbReference type="Gene3D" id="1.10.10.10">
    <property type="entry name" value="Winged helix-like DNA-binding domain superfamily/Winged helix DNA-binding domain"/>
    <property type="match status" value="1"/>
</dbReference>
<dbReference type="EMBL" id="WHNY01000066">
    <property type="protein sequence ID" value="NOU66874.1"/>
    <property type="molecule type" value="Genomic_DNA"/>
</dbReference>
<dbReference type="InterPro" id="IPR039420">
    <property type="entry name" value="WalR-like"/>
</dbReference>
<dbReference type="PANTHER" id="PTHR43214:SF44">
    <property type="entry name" value="TWO-COMPONENT RESPONSE REGULATOR"/>
    <property type="match status" value="1"/>
</dbReference>
<evidence type="ECO:0000256" key="5">
    <source>
        <dbReference type="ARBA" id="ARBA00023163"/>
    </source>
</evidence>
<feature type="modified residue" description="4-aspartylphosphate" evidence="6">
    <location>
        <position position="53"/>
    </location>
</feature>
<gene>
    <name evidence="9" type="ORF">GC096_22770</name>
</gene>
<feature type="domain" description="HTH luxR-type" evidence="7">
    <location>
        <begin position="130"/>
        <end position="195"/>
    </location>
</feature>
<protein>
    <submittedName>
        <fullName evidence="9">Response regulator</fullName>
    </submittedName>
</protein>
<dbReference type="SUPFAM" id="SSF46894">
    <property type="entry name" value="C-terminal effector domain of the bipartite response regulators"/>
    <property type="match status" value="1"/>
</dbReference>
<dbReference type="InterPro" id="IPR011006">
    <property type="entry name" value="CheY-like_superfamily"/>
</dbReference>
<keyword evidence="3" id="KW-0805">Transcription regulation</keyword>
<evidence type="ECO:0000256" key="1">
    <source>
        <dbReference type="ARBA" id="ARBA00022553"/>
    </source>
</evidence>
<dbReference type="InterPro" id="IPR000792">
    <property type="entry name" value="Tscrpt_reg_LuxR_C"/>
</dbReference>
<dbReference type="Gene3D" id="3.40.50.2300">
    <property type="match status" value="1"/>
</dbReference>
<evidence type="ECO:0000259" key="7">
    <source>
        <dbReference type="PROSITE" id="PS50043"/>
    </source>
</evidence>
<sequence length="198" mass="22702">MKVILIDDEKAMHLIMKRMLAKMPDIEVMGCFSVAKEAYDYLTTHEVDMVFADISMPRENGLEFAERMRMSGRETKIVFITSHKEYALSAFDVYAFDYIVKPVVLDRLVKTVERARAEIVPDLDRIVTSSETLIDPLTNRELDIALAIIDGLSNMEIAKRFGLTEGTVKGHINRLYGKLGIKRRVQTVARMKELRLLF</sequence>
<dbReference type="InterPro" id="IPR001789">
    <property type="entry name" value="Sig_transdc_resp-reg_receiver"/>
</dbReference>
<keyword evidence="10" id="KW-1185">Reference proteome</keyword>
<dbReference type="Pfam" id="PF00196">
    <property type="entry name" value="GerE"/>
    <property type="match status" value="1"/>
</dbReference>
<dbReference type="InterPro" id="IPR016032">
    <property type="entry name" value="Sig_transdc_resp-reg_C-effctor"/>
</dbReference>
<keyword evidence="4" id="KW-0238">DNA-binding</keyword>
<accession>A0ABX1XG31</accession>
<dbReference type="PROSITE" id="PS00622">
    <property type="entry name" value="HTH_LUXR_1"/>
    <property type="match status" value="1"/>
</dbReference>
<evidence type="ECO:0000313" key="9">
    <source>
        <dbReference type="EMBL" id="NOU66874.1"/>
    </source>
</evidence>
<evidence type="ECO:0000256" key="6">
    <source>
        <dbReference type="PROSITE-ProRule" id="PRU00169"/>
    </source>
</evidence>
<dbReference type="SUPFAM" id="SSF52172">
    <property type="entry name" value="CheY-like"/>
    <property type="match status" value="1"/>
</dbReference>
<name>A0ABX1XG31_9BACL</name>
<comment type="caution">
    <text evidence="9">The sequence shown here is derived from an EMBL/GenBank/DDBJ whole genome shotgun (WGS) entry which is preliminary data.</text>
</comment>
<dbReference type="PANTHER" id="PTHR43214">
    <property type="entry name" value="TWO-COMPONENT RESPONSE REGULATOR"/>
    <property type="match status" value="1"/>
</dbReference>
<dbReference type="SMART" id="SM00421">
    <property type="entry name" value="HTH_LUXR"/>
    <property type="match status" value="1"/>
</dbReference>
<evidence type="ECO:0000259" key="8">
    <source>
        <dbReference type="PROSITE" id="PS50110"/>
    </source>
</evidence>
<dbReference type="PRINTS" id="PR00038">
    <property type="entry name" value="HTHLUXR"/>
</dbReference>
<evidence type="ECO:0000313" key="10">
    <source>
        <dbReference type="Proteomes" id="UP000653578"/>
    </source>
</evidence>
<proteinExistence type="predicted"/>
<dbReference type="RefSeq" id="WP_171633484.1">
    <property type="nucleotide sequence ID" value="NZ_WHNY01000066.1"/>
</dbReference>